<evidence type="ECO:0000256" key="2">
    <source>
        <dbReference type="ARBA" id="ARBA00023157"/>
    </source>
</evidence>
<dbReference type="EMBL" id="JXTC01000175">
    <property type="protein sequence ID" value="PON83617.1"/>
    <property type="molecule type" value="Genomic_DNA"/>
</dbReference>
<keyword evidence="2" id="KW-1015">Disulfide bond</keyword>
<dbReference type="InParanoid" id="A0A2P5EDK0"/>
<keyword evidence="4" id="KW-1185">Reference proteome</keyword>
<dbReference type="GO" id="GO:0030246">
    <property type="term" value="F:carbohydrate binding"/>
    <property type="evidence" value="ECO:0007669"/>
    <property type="project" value="UniProtKB-KW"/>
</dbReference>
<gene>
    <name evidence="3" type="ORF">TorRG33x02_205740</name>
</gene>
<keyword evidence="3" id="KW-0430">Lectin</keyword>
<reference evidence="4" key="1">
    <citation type="submission" date="2016-06" db="EMBL/GenBank/DDBJ databases">
        <title>Parallel loss of symbiosis genes in relatives of nitrogen-fixing non-legume Parasponia.</title>
        <authorList>
            <person name="Van Velzen R."/>
            <person name="Holmer R."/>
            <person name="Bu F."/>
            <person name="Rutten L."/>
            <person name="Van Zeijl A."/>
            <person name="Liu W."/>
            <person name="Santuari L."/>
            <person name="Cao Q."/>
            <person name="Sharma T."/>
            <person name="Shen D."/>
            <person name="Roswanjaya Y."/>
            <person name="Wardhani T."/>
            <person name="Kalhor M.S."/>
            <person name="Jansen J."/>
            <person name="Van den Hoogen J."/>
            <person name="Gungor B."/>
            <person name="Hartog M."/>
            <person name="Hontelez J."/>
            <person name="Verver J."/>
            <person name="Yang W.-C."/>
            <person name="Schijlen E."/>
            <person name="Repin R."/>
            <person name="Schilthuizen M."/>
            <person name="Schranz E."/>
            <person name="Heidstra R."/>
            <person name="Miyata K."/>
            <person name="Fedorova E."/>
            <person name="Kohlen W."/>
            <person name="Bisseling T."/>
            <person name="Smit S."/>
            <person name="Geurts R."/>
        </authorList>
    </citation>
    <scope>NUCLEOTIDE SEQUENCE [LARGE SCALE GENOMIC DNA]</scope>
    <source>
        <strain evidence="4">cv. RG33-2</strain>
    </source>
</reference>
<protein>
    <submittedName>
        <fullName evidence="3">Bulb-type lectin domain containing protein</fullName>
    </submittedName>
</protein>
<evidence type="ECO:0000313" key="4">
    <source>
        <dbReference type="Proteomes" id="UP000237000"/>
    </source>
</evidence>
<dbReference type="SUPFAM" id="SSF51110">
    <property type="entry name" value="alpha-D-mannose-specific plant lectins"/>
    <property type="match status" value="1"/>
</dbReference>
<dbReference type="STRING" id="63057.A0A2P5EDK0"/>
<dbReference type="AlphaFoldDB" id="A0A2P5EDK0"/>
<organism evidence="3 4">
    <name type="scientific">Trema orientale</name>
    <name type="common">Charcoal tree</name>
    <name type="synonym">Celtis orientalis</name>
    <dbReference type="NCBI Taxonomy" id="63057"/>
    <lineage>
        <taxon>Eukaryota</taxon>
        <taxon>Viridiplantae</taxon>
        <taxon>Streptophyta</taxon>
        <taxon>Embryophyta</taxon>
        <taxon>Tracheophyta</taxon>
        <taxon>Spermatophyta</taxon>
        <taxon>Magnoliopsida</taxon>
        <taxon>eudicotyledons</taxon>
        <taxon>Gunneridae</taxon>
        <taxon>Pentapetalae</taxon>
        <taxon>rosids</taxon>
        <taxon>fabids</taxon>
        <taxon>Rosales</taxon>
        <taxon>Cannabaceae</taxon>
        <taxon>Trema</taxon>
    </lineage>
</organism>
<name>A0A2P5EDK0_TREOI</name>
<dbReference type="Proteomes" id="UP000237000">
    <property type="component" value="Unassembled WGS sequence"/>
</dbReference>
<dbReference type="OrthoDB" id="1884773at2759"/>
<evidence type="ECO:0000256" key="1">
    <source>
        <dbReference type="ARBA" id="ARBA00022729"/>
    </source>
</evidence>
<sequence length="197" mass="22187">MVLHDSNGNFVWQSFDHLTDTILVGQGAGAQNKLVSRLSAQENEDGPCSFVLEPKGVCTLLQEPELPKAFYFTTQQFGRFCPLQDPPPTNSQSWESECQLPDRCVTFGVCEDNKCVAWPMENGLLGWTKNCEPKKVSSCKPSDFHYYKVGVDHFFSKYTRGDKVKESDCGNKCTRDCKVQVLGVLLQSAKFKMLDRL</sequence>
<evidence type="ECO:0000313" key="3">
    <source>
        <dbReference type="EMBL" id="PON83617.1"/>
    </source>
</evidence>
<keyword evidence="1" id="KW-0732">Signal</keyword>
<dbReference type="InterPro" id="IPR036426">
    <property type="entry name" value="Bulb-type_lectin_dom_sf"/>
</dbReference>
<proteinExistence type="predicted"/>
<accession>A0A2P5EDK0</accession>
<comment type="caution">
    <text evidence="3">The sequence shown here is derived from an EMBL/GenBank/DDBJ whole genome shotgun (WGS) entry which is preliminary data.</text>
</comment>